<gene>
    <name evidence="2" type="ORF">TI39_contig4174g00008</name>
</gene>
<dbReference type="Proteomes" id="UP000033647">
    <property type="component" value="Unassembled WGS sequence"/>
</dbReference>
<proteinExistence type="predicted"/>
<keyword evidence="3" id="KW-1185">Reference proteome</keyword>
<feature type="non-terminal residue" evidence="2">
    <location>
        <position position="1"/>
    </location>
</feature>
<protein>
    <submittedName>
        <fullName evidence="2">Uncharacterized protein</fullName>
    </submittedName>
</protein>
<evidence type="ECO:0000313" key="2">
    <source>
        <dbReference type="EMBL" id="KJX94578.1"/>
    </source>
</evidence>
<feature type="region of interest" description="Disordered" evidence="1">
    <location>
        <begin position="133"/>
        <end position="154"/>
    </location>
</feature>
<dbReference type="EMBL" id="LAFY01004133">
    <property type="protein sequence ID" value="KJX94578.1"/>
    <property type="molecule type" value="Genomic_DNA"/>
</dbReference>
<comment type="caution">
    <text evidence="2">The sequence shown here is derived from an EMBL/GenBank/DDBJ whole genome shotgun (WGS) entry which is preliminary data.</text>
</comment>
<sequence>YETSNEEIEDASKAEGDDSRGEDDAIIDAVATGYSTDDVGLKQVADLTRSKAAPLVKPETATDEQMKQMARDWENVVHESLDEVRVRKEPAVVDKLKQLGDALSRANFAAYNQHRVALNQIVKEILERRRFQEIRKRAAAPPHKPTPGSNNTGE</sequence>
<feature type="region of interest" description="Disordered" evidence="1">
    <location>
        <begin position="1"/>
        <end position="23"/>
    </location>
</feature>
<organism evidence="2 3">
    <name type="scientific">Zymoseptoria brevis</name>
    <dbReference type="NCBI Taxonomy" id="1047168"/>
    <lineage>
        <taxon>Eukaryota</taxon>
        <taxon>Fungi</taxon>
        <taxon>Dikarya</taxon>
        <taxon>Ascomycota</taxon>
        <taxon>Pezizomycotina</taxon>
        <taxon>Dothideomycetes</taxon>
        <taxon>Dothideomycetidae</taxon>
        <taxon>Mycosphaerellales</taxon>
        <taxon>Mycosphaerellaceae</taxon>
        <taxon>Zymoseptoria</taxon>
    </lineage>
</organism>
<evidence type="ECO:0000313" key="3">
    <source>
        <dbReference type="Proteomes" id="UP000033647"/>
    </source>
</evidence>
<name>A0A0F4GB17_9PEZI</name>
<evidence type="ECO:0000256" key="1">
    <source>
        <dbReference type="SAM" id="MobiDB-lite"/>
    </source>
</evidence>
<reference evidence="2 3" key="1">
    <citation type="submission" date="2015-03" db="EMBL/GenBank/DDBJ databases">
        <title>RNA-seq based gene annotation and comparative genomics of four Zymoseptoria species reveal species-specific pathogenicity related genes and transposable element activity.</title>
        <authorList>
            <person name="Grandaubert J."/>
            <person name="Bhattacharyya A."/>
            <person name="Stukenbrock E.H."/>
        </authorList>
    </citation>
    <scope>NUCLEOTIDE SEQUENCE [LARGE SCALE GENOMIC DNA]</scope>
    <source>
        <strain evidence="2 3">Zb18110</strain>
    </source>
</reference>
<feature type="compositionally biased region" description="Basic and acidic residues" evidence="1">
    <location>
        <begin position="10"/>
        <end position="23"/>
    </location>
</feature>
<dbReference type="AlphaFoldDB" id="A0A0F4GB17"/>
<accession>A0A0F4GB17</accession>